<keyword evidence="1" id="KW-0472">Membrane</keyword>
<keyword evidence="1" id="KW-1133">Transmembrane helix</keyword>
<keyword evidence="3" id="KW-1185">Reference proteome</keyword>
<evidence type="ECO:0000256" key="1">
    <source>
        <dbReference type="SAM" id="Phobius"/>
    </source>
</evidence>
<evidence type="ECO:0000313" key="3">
    <source>
        <dbReference type="Proteomes" id="UP000291084"/>
    </source>
</evidence>
<feature type="transmembrane region" description="Helical" evidence="1">
    <location>
        <begin position="36"/>
        <end position="57"/>
    </location>
</feature>
<organism evidence="2 3">
    <name type="scientific">Vigna angularis var. angularis</name>
    <dbReference type="NCBI Taxonomy" id="157739"/>
    <lineage>
        <taxon>Eukaryota</taxon>
        <taxon>Viridiplantae</taxon>
        <taxon>Streptophyta</taxon>
        <taxon>Embryophyta</taxon>
        <taxon>Tracheophyta</taxon>
        <taxon>Spermatophyta</taxon>
        <taxon>Magnoliopsida</taxon>
        <taxon>eudicotyledons</taxon>
        <taxon>Gunneridae</taxon>
        <taxon>Pentapetalae</taxon>
        <taxon>rosids</taxon>
        <taxon>fabids</taxon>
        <taxon>Fabales</taxon>
        <taxon>Fabaceae</taxon>
        <taxon>Papilionoideae</taxon>
        <taxon>50 kb inversion clade</taxon>
        <taxon>NPAAA clade</taxon>
        <taxon>indigoferoid/millettioid clade</taxon>
        <taxon>Phaseoleae</taxon>
        <taxon>Vigna</taxon>
    </lineage>
</organism>
<protein>
    <submittedName>
        <fullName evidence="2">Uncharacterized protein</fullName>
    </submittedName>
</protein>
<evidence type="ECO:0000313" key="2">
    <source>
        <dbReference type="EMBL" id="BAT92441.1"/>
    </source>
</evidence>
<dbReference type="AlphaFoldDB" id="A0A0S3SI26"/>
<gene>
    <name evidence="2" type="primary">Vigan.07G115500</name>
    <name evidence="2" type="ORF">VIGAN_07115500</name>
</gene>
<feature type="non-terminal residue" evidence="2">
    <location>
        <position position="1"/>
    </location>
</feature>
<sequence length="73" mass="8702">APQFFVGNLEYIGRNISKCLLHLPCQLLRSNMQYLILYDLLQIFLQTFGVIFSFNIIQNHWKSMTIRRNLLKN</sequence>
<dbReference type="Proteomes" id="UP000291084">
    <property type="component" value="Chromosome 7"/>
</dbReference>
<keyword evidence="1" id="KW-0812">Transmembrane</keyword>
<accession>A0A0S3SI26</accession>
<proteinExistence type="predicted"/>
<name>A0A0S3SI26_PHAAN</name>
<reference evidence="2 3" key="1">
    <citation type="journal article" date="2015" name="Sci. Rep.">
        <title>The power of single molecule real-time sequencing technology in the de novo assembly of a eukaryotic genome.</title>
        <authorList>
            <person name="Sakai H."/>
            <person name="Naito K."/>
            <person name="Ogiso-Tanaka E."/>
            <person name="Takahashi Y."/>
            <person name="Iseki K."/>
            <person name="Muto C."/>
            <person name="Satou K."/>
            <person name="Teruya K."/>
            <person name="Shiroma A."/>
            <person name="Shimoji M."/>
            <person name="Hirano T."/>
            <person name="Itoh T."/>
            <person name="Kaga A."/>
            <person name="Tomooka N."/>
        </authorList>
    </citation>
    <scope>NUCLEOTIDE SEQUENCE [LARGE SCALE GENOMIC DNA]</scope>
    <source>
        <strain evidence="3">cv. Shumari</strain>
    </source>
</reference>
<dbReference type="EMBL" id="AP015040">
    <property type="protein sequence ID" value="BAT92441.1"/>
    <property type="molecule type" value="Genomic_DNA"/>
</dbReference>